<evidence type="ECO:0000256" key="1">
    <source>
        <dbReference type="SAM" id="MobiDB-lite"/>
    </source>
</evidence>
<accession>A0A6S7GNK3</accession>
<dbReference type="EMBL" id="CACRXK020002297">
    <property type="protein sequence ID" value="CAB3993628.1"/>
    <property type="molecule type" value="Genomic_DNA"/>
</dbReference>
<comment type="caution">
    <text evidence="2">The sequence shown here is derived from an EMBL/GenBank/DDBJ whole genome shotgun (WGS) entry which is preliminary data.</text>
</comment>
<feature type="compositionally biased region" description="Polar residues" evidence="1">
    <location>
        <begin position="9"/>
        <end position="20"/>
    </location>
</feature>
<dbReference type="AlphaFoldDB" id="A0A6S7GNK3"/>
<name>A0A6S7GNK3_PARCT</name>
<feature type="region of interest" description="Disordered" evidence="1">
    <location>
        <begin position="1"/>
        <end position="22"/>
    </location>
</feature>
<gene>
    <name evidence="2" type="ORF">PACLA_8A041567</name>
</gene>
<sequence length="108" mass="12073">MADDEQAAQPVTISTPSVSIQPLPEFNPDAEVGASLATRWTNWLDDFEMFILASGITDEKRKHTDFKIEQQIVTAGSSSRIRKKALRNPTYDLKAILIDGRCDEQSAY</sequence>
<evidence type="ECO:0000313" key="3">
    <source>
        <dbReference type="Proteomes" id="UP001152795"/>
    </source>
</evidence>
<proteinExistence type="predicted"/>
<evidence type="ECO:0000313" key="2">
    <source>
        <dbReference type="EMBL" id="CAB3993628.1"/>
    </source>
</evidence>
<keyword evidence="3" id="KW-1185">Reference proteome</keyword>
<organism evidence="2 3">
    <name type="scientific">Paramuricea clavata</name>
    <name type="common">Red gorgonian</name>
    <name type="synonym">Violescent sea-whip</name>
    <dbReference type="NCBI Taxonomy" id="317549"/>
    <lineage>
        <taxon>Eukaryota</taxon>
        <taxon>Metazoa</taxon>
        <taxon>Cnidaria</taxon>
        <taxon>Anthozoa</taxon>
        <taxon>Octocorallia</taxon>
        <taxon>Malacalcyonacea</taxon>
        <taxon>Plexauridae</taxon>
        <taxon>Paramuricea</taxon>
    </lineage>
</organism>
<protein>
    <submittedName>
        <fullName evidence="2">Uncharacterized protein</fullName>
    </submittedName>
</protein>
<reference evidence="2" key="1">
    <citation type="submission" date="2020-04" db="EMBL/GenBank/DDBJ databases">
        <authorList>
            <person name="Alioto T."/>
            <person name="Alioto T."/>
            <person name="Gomez Garrido J."/>
        </authorList>
    </citation>
    <scope>NUCLEOTIDE SEQUENCE</scope>
    <source>
        <strain evidence="2">A484AB</strain>
    </source>
</reference>
<dbReference type="Proteomes" id="UP001152795">
    <property type="component" value="Unassembled WGS sequence"/>
</dbReference>
<dbReference type="OrthoDB" id="8039770at2759"/>